<evidence type="ECO:0000256" key="2">
    <source>
        <dbReference type="SAM" id="MobiDB-lite"/>
    </source>
</evidence>
<reference evidence="4" key="1">
    <citation type="journal article" date="2016" name="Genome Announc.">
        <title>Genome sequence of Ustilaginoidea virens IPU010, a rice pathogenic fungus causing false smut.</title>
        <authorList>
            <person name="Kumagai T."/>
            <person name="Ishii T."/>
            <person name="Terai G."/>
            <person name="Umemura M."/>
            <person name="Machida M."/>
            <person name="Asai K."/>
        </authorList>
    </citation>
    <scope>NUCLEOTIDE SEQUENCE [LARGE SCALE GENOMIC DNA]</scope>
    <source>
        <strain evidence="4">IPU010</strain>
    </source>
</reference>
<keyword evidence="1" id="KW-0175">Coiled coil</keyword>
<feature type="region of interest" description="Disordered" evidence="2">
    <location>
        <begin position="1"/>
        <end position="49"/>
    </location>
</feature>
<accession>A0A1B5L6W8</accession>
<gene>
    <name evidence="3" type="ORF">UVI_02045540</name>
</gene>
<organism evidence="3 4">
    <name type="scientific">Ustilaginoidea virens</name>
    <name type="common">Rice false smut fungus</name>
    <name type="synonym">Villosiclava virens</name>
    <dbReference type="NCBI Taxonomy" id="1159556"/>
    <lineage>
        <taxon>Eukaryota</taxon>
        <taxon>Fungi</taxon>
        <taxon>Dikarya</taxon>
        <taxon>Ascomycota</taxon>
        <taxon>Pezizomycotina</taxon>
        <taxon>Sordariomycetes</taxon>
        <taxon>Hypocreomycetidae</taxon>
        <taxon>Hypocreales</taxon>
        <taxon>Clavicipitaceae</taxon>
        <taxon>Ustilaginoidea</taxon>
    </lineage>
</organism>
<feature type="coiled-coil region" evidence="1">
    <location>
        <begin position="171"/>
        <end position="205"/>
    </location>
</feature>
<dbReference type="EMBL" id="BBTG02000029">
    <property type="protein sequence ID" value="GAO19369.1"/>
    <property type="molecule type" value="Genomic_DNA"/>
</dbReference>
<proteinExistence type="predicted"/>
<dbReference type="AlphaFoldDB" id="A0A1B5L6W8"/>
<feature type="compositionally biased region" description="Polar residues" evidence="2">
    <location>
        <begin position="11"/>
        <end position="24"/>
    </location>
</feature>
<protein>
    <submittedName>
        <fullName evidence="3">Uncharacterized protein</fullName>
    </submittedName>
</protein>
<evidence type="ECO:0000313" key="4">
    <source>
        <dbReference type="Proteomes" id="UP000054053"/>
    </source>
</evidence>
<evidence type="ECO:0000313" key="3">
    <source>
        <dbReference type="EMBL" id="GAO19369.1"/>
    </source>
</evidence>
<evidence type="ECO:0000256" key="1">
    <source>
        <dbReference type="SAM" id="Coils"/>
    </source>
</evidence>
<name>A0A1B5L6W8_USTVR</name>
<sequence>MSAIRDPSPKALSSSTTAEKSTSLRARLRSEDLVHHHHAAGPRADGQSRRDIYRQLQANFSAVLQAEPSKPGSTNAQMAHIAGKEELNRLLSPLPGRLSRTDSQKESFARYGQDVYNTAVEAVQSAHKATSSEIAGFQARVSSTLGRAHALYDNIVYPLSATVCHSESLPRASIAKHIRTLQKRLSAAEDELEKLNEEWKACIAEEVRILTCKRNDGDDQAECLKEKYLREVDDIVAKKTSEINELDRVSRRA</sequence>
<comment type="caution">
    <text evidence="3">The sequence shown here is derived from an EMBL/GenBank/DDBJ whole genome shotgun (WGS) entry which is preliminary data.</text>
</comment>
<dbReference type="Proteomes" id="UP000054053">
    <property type="component" value="Unassembled WGS sequence"/>
</dbReference>